<accession>A0ABM9LLI8</accession>
<evidence type="ECO:0000313" key="2">
    <source>
        <dbReference type="Proteomes" id="UP001190465"/>
    </source>
</evidence>
<dbReference type="EMBL" id="OY726397">
    <property type="protein sequence ID" value="CAJ1500933.1"/>
    <property type="molecule type" value="Genomic_DNA"/>
</dbReference>
<dbReference type="SUPFAM" id="SSF56112">
    <property type="entry name" value="Protein kinase-like (PK-like)"/>
    <property type="match status" value="1"/>
</dbReference>
<keyword evidence="2" id="KW-1185">Reference proteome</keyword>
<protein>
    <recommendedName>
        <fullName evidence="3">Aminoglycoside phosphotransferase domain-containing protein</fullName>
    </recommendedName>
</protein>
<dbReference type="Proteomes" id="UP001190465">
    <property type="component" value="Chromosome"/>
</dbReference>
<organism evidence="1 2">
    <name type="scientific">[Mycobacterium] burgundiense</name>
    <dbReference type="NCBI Taxonomy" id="3064286"/>
    <lineage>
        <taxon>Bacteria</taxon>
        <taxon>Bacillati</taxon>
        <taxon>Actinomycetota</taxon>
        <taxon>Actinomycetes</taxon>
        <taxon>Mycobacteriales</taxon>
        <taxon>Mycobacteriaceae</taxon>
        <taxon>Mycolicibacterium</taxon>
    </lineage>
</organism>
<name>A0ABM9LLI8_9MYCO</name>
<dbReference type="RefSeq" id="WP_308481997.1">
    <property type="nucleotide sequence ID" value="NZ_OY726397.1"/>
</dbReference>
<evidence type="ECO:0000313" key="1">
    <source>
        <dbReference type="EMBL" id="CAJ1500933.1"/>
    </source>
</evidence>
<sequence>MSALNLLLGPRAAEFLAAAVGEYDADLTALRVADAHVAPTGGVRVRYVGEVRRADGGVRSEVLVAAAGDRIPDGATVLAGEFEGVPAEVGVWRWPQDPALPGLALAGHPGRLAGLLEDAGLRVPRNPRISVRAYRPGQRAVLEVGSADDDGGPRWFVKVVRPATVPDLQIRHGLLASALPVPPVVATSERGIIVLPEAHGVVLRQLVAPGGPVAAAIPTAAALQEVLDALPAELLDLPARRGHLQRIDDSAAVLELTTRGRGPERLVSAVADELRSAPTAPSHPVVPVHGDFYEAQLLVRDGRVSAVIDVDSAGPGQRADEWANLLGHLSVLGLRSPRARAYSAQILTHAQRHTDPQDLCLRTAAVVFGLATGPFRSQRGDWPERTTQRLELARRWLARMRDRSSSTPAPLIFASDI</sequence>
<proteinExistence type="predicted"/>
<dbReference type="Gene3D" id="3.90.1200.10">
    <property type="match status" value="1"/>
</dbReference>
<reference evidence="1 2" key="1">
    <citation type="submission" date="2023-08" db="EMBL/GenBank/DDBJ databases">
        <authorList>
            <person name="Folkvardsen B D."/>
            <person name="Norman A."/>
        </authorList>
    </citation>
    <scope>NUCLEOTIDE SEQUENCE [LARGE SCALE GENOMIC DNA]</scope>
    <source>
        <strain evidence="1 2">Mu0053</strain>
    </source>
</reference>
<dbReference type="InterPro" id="IPR011009">
    <property type="entry name" value="Kinase-like_dom_sf"/>
</dbReference>
<gene>
    <name evidence="1" type="ORF">MU0053_001797</name>
</gene>
<evidence type="ECO:0008006" key="3">
    <source>
        <dbReference type="Google" id="ProtNLM"/>
    </source>
</evidence>